<comment type="caution">
    <text evidence="2">The sequence shown here is derived from an EMBL/GenBank/DDBJ whole genome shotgun (WGS) entry which is preliminary data.</text>
</comment>
<dbReference type="Proteomes" id="UP000064029">
    <property type="component" value="Unassembled WGS sequence"/>
</dbReference>
<keyword evidence="1" id="KW-0812">Transmembrane</keyword>
<reference evidence="2 3" key="1">
    <citation type="submission" date="2015-11" db="EMBL/GenBank/DDBJ databases">
        <title>Expanding the genomic diversity of Burkholderia species for the development of highly accurate diagnostics.</title>
        <authorList>
            <person name="Sahl J."/>
            <person name="Keim P."/>
            <person name="Wagner D."/>
        </authorList>
    </citation>
    <scope>NUCLEOTIDE SEQUENCE [LARGE SCALE GENOMIC DNA]</scope>
    <source>
        <strain evidence="2 3">MSMB2036</strain>
    </source>
</reference>
<accession>A0A103R7F2</accession>
<proteinExistence type="predicted"/>
<protein>
    <recommendedName>
        <fullName evidence="4">Lysine transporter LysE</fullName>
    </recommendedName>
</protein>
<dbReference type="EMBL" id="LOXM01000171">
    <property type="protein sequence ID" value="KVG62588.1"/>
    <property type="molecule type" value="Genomic_DNA"/>
</dbReference>
<dbReference type="AlphaFoldDB" id="A0A103R7F2"/>
<evidence type="ECO:0000313" key="2">
    <source>
        <dbReference type="EMBL" id="KVG62588.1"/>
    </source>
</evidence>
<name>A0A103R7F2_9BURK</name>
<dbReference type="OrthoDB" id="9134217at2"/>
<organism evidence="2 3">
    <name type="scientific">Burkholderia ubonensis</name>
    <dbReference type="NCBI Taxonomy" id="101571"/>
    <lineage>
        <taxon>Bacteria</taxon>
        <taxon>Pseudomonadati</taxon>
        <taxon>Pseudomonadota</taxon>
        <taxon>Betaproteobacteria</taxon>
        <taxon>Burkholderiales</taxon>
        <taxon>Burkholderiaceae</taxon>
        <taxon>Burkholderia</taxon>
        <taxon>Burkholderia cepacia complex</taxon>
    </lineage>
</organism>
<keyword evidence="1" id="KW-1133">Transmembrane helix</keyword>
<feature type="transmembrane region" description="Helical" evidence="1">
    <location>
        <begin position="16"/>
        <end position="33"/>
    </location>
</feature>
<keyword evidence="1" id="KW-0472">Membrane</keyword>
<evidence type="ECO:0000256" key="1">
    <source>
        <dbReference type="SAM" id="Phobius"/>
    </source>
</evidence>
<gene>
    <name evidence="2" type="ORF">WJ33_29575</name>
</gene>
<evidence type="ECO:0008006" key="4">
    <source>
        <dbReference type="Google" id="ProtNLM"/>
    </source>
</evidence>
<feature type="transmembrane region" description="Helical" evidence="1">
    <location>
        <begin position="53"/>
        <end position="70"/>
    </location>
</feature>
<dbReference type="RefSeq" id="WP_059754324.1">
    <property type="nucleotide sequence ID" value="NZ_CP013416.1"/>
</dbReference>
<sequence>MTQTYGSQIFGSMYDVVGWVVAIGIFVYFGLGAQGMTIEQRARVPRWLFNNKICFGLAALSAVFAIGKFARWL</sequence>
<evidence type="ECO:0000313" key="3">
    <source>
        <dbReference type="Proteomes" id="UP000064029"/>
    </source>
</evidence>